<name>A0A2I0WQG1_9ASPA</name>
<sequence>MGRMGVSYFRPGQGRSSSNQKVEGVIYRYVNGSVVEADERQVLVVGRRRLVLAWKSSTKWSYDYRSFGPETR</sequence>
<dbReference type="EMBL" id="KZ502486">
    <property type="protein sequence ID" value="PKU77881.1"/>
    <property type="molecule type" value="Genomic_DNA"/>
</dbReference>
<proteinExistence type="predicted"/>
<gene>
    <name evidence="1" type="ORF">MA16_Dca005713</name>
</gene>
<protein>
    <submittedName>
        <fullName evidence="1">Uncharacterized protein</fullName>
    </submittedName>
</protein>
<reference evidence="1 2" key="2">
    <citation type="journal article" date="2017" name="Nature">
        <title>The Apostasia genome and the evolution of orchids.</title>
        <authorList>
            <person name="Zhang G.Q."/>
            <person name="Liu K.W."/>
            <person name="Li Z."/>
            <person name="Lohaus R."/>
            <person name="Hsiao Y.Y."/>
            <person name="Niu S.C."/>
            <person name="Wang J.Y."/>
            <person name="Lin Y.C."/>
            <person name="Xu Q."/>
            <person name="Chen L.J."/>
            <person name="Yoshida K."/>
            <person name="Fujiwara S."/>
            <person name="Wang Z.W."/>
            <person name="Zhang Y.Q."/>
            <person name="Mitsuda N."/>
            <person name="Wang M."/>
            <person name="Liu G.H."/>
            <person name="Pecoraro L."/>
            <person name="Huang H.X."/>
            <person name="Xiao X.J."/>
            <person name="Lin M."/>
            <person name="Wu X.Y."/>
            <person name="Wu W.L."/>
            <person name="Chen Y.Y."/>
            <person name="Chang S.B."/>
            <person name="Sakamoto S."/>
            <person name="Ohme-Takagi M."/>
            <person name="Yagi M."/>
            <person name="Zeng S.J."/>
            <person name="Shen C.Y."/>
            <person name="Yeh C.M."/>
            <person name="Luo Y.B."/>
            <person name="Tsai W.C."/>
            <person name="Van de Peer Y."/>
            <person name="Liu Z.J."/>
        </authorList>
    </citation>
    <scope>NUCLEOTIDE SEQUENCE [LARGE SCALE GENOMIC DNA]</scope>
    <source>
        <tissue evidence="1">The whole plant</tissue>
    </source>
</reference>
<reference evidence="1 2" key="1">
    <citation type="journal article" date="2016" name="Sci. Rep.">
        <title>The Dendrobium catenatum Lindl. genome sequence provides insights into polysaccharide synthase, floral development and adaptive evolution.</title>
        <authorList>
            <person name="Zhang G.Q."/>
            <person name="Xu Q."/>
            <person name="Bian C."/>
            <person name="Tsai W.C."/>
            <person name="Yeh C.M."/>
            <person name="Liu K.W."/>
            <person name="Yoshida K."/>
            <person name="Zhang L.S."/>
            <person name="Chang S.B."/>
            <person name="Chen F."/>
            <person name="Shi Y."/>
            <person name="Su Y.Y."/>
            <person name="Zhang Y.Q."/>
            <person name="Chen L.J."/>
            <person name="Yin Y."/>
            <person name="Lin M."/>
            <person name="Huang H."/>
            <person name="Deng H."/>
            <person name="Wang Z.W."/>
            <person name="Zhu S.L."/>
            <person name="Zhao X."/>
            <person name="Deng C."/>
            <person name="Niu S.C."/>
            <person name="Huang J."/>
            <person name="Wang M."/>
            <person name="Liu G.H."/>
            <person name="Yang H.J."/>
            <person name="Xiao X.J."/>
            <person name="Hsiao Y.Y."/>
            <person name="Wu W.L."/>
            <person name="Chen Y.Y."/>
            <person name="Mitsuda N."/>
            <person name="Ohme-Takagi M."/>
            <person name="Luo Y.B."/>
            <person name="Van de Peer Y."/>
            <person name="Liu Z.J."/>
        </authorList>
    </citation>
    <scope>NUCLEOTIDE SEQUENCE [LARGE SCALE GENOMIC DNA]</scope>
    <source>
        <tissue evidence="1">The whole plant</tissue>
    </source>
</reference>
<evidence type="ECO:0000313" key="1">
    <source>
        <dbReference type="EMBL" id="PKU77881.1"/>
    </source>
</evidence>
<dbReference type="AlphaFoldDB" id="A0A2I0WQG1"/>
<evidence type="ECO:0000313" key="2">
    <source>
        <dbReference type="Proteomes" id="UP000233837"/>
    </source>
</evidence>
<keyword evidence="2" id="KW-1185">Reference proteome</keyword>
<dbReference type="Proteomes" id="UP000233837">
    <property type="component" value="Unassembled WGS sequence"/>
</dbReference>
<organism evidence="1 2">
    <name type="scientific">Dendrobium catenatum</name>
    <dbReference type="NCBI Taxonomy" id="906689"/>
    <lineage>
        <taxon>Eukaryota</taxon>
        <taxon>Viridiplantae</taxon>
        <taxon>Streptophyta</taxon>
        <taxon>Embryophyta</taxon>
        <taxon>Tracheophyta</taxon>
        <taxon>Spermatophyta</taxon>
        <taxon>Magnoliopsida</taxon>
        <taxon>Liliopsida</taxon>
        <taxon>Asparagales</taxon>
        <taxon>Orchidaceae</taxon>
        <taxon>Epidendroideae</taxon>
        <taxon>Malaxideae</taxon>
        <taxon>Dendrobiinae</taxon>
        <taxon>Dendrobium</taxon>
    </lineage>
</organism>
<accession>A0A2I0WQG1</accession>